<evidence type="ECO:0000256" key="1">
    <source>
        <dbReference type="SAM" id="MobiDB-lite"/>
    </source>
</evidence>
<proteinExistence type="predicted"/>
<dbReference type="Proteomes" id="UP000292957">
    <property type="component" value="Unassembled WGS sequence"/>
</dbReference>
<evidence type="ECO:0000313" key="2">
    <source>
        <dbReference type="EMBL" id="TBU33721.1"/>
    </source>
</evidence>
<feature type="region of interest" description="Disordered" evidence="1">
    <location>
        <begin position="157"/>
        <end position="179"/>
    </location>
</feature>
<reference evidence="2" key="1">
    <citation type="submission" date="2019-01" db="EMBL/GenBank/DDBJ databases">
        <title>Draft genome sequences of three monokaryotic isolates of the white-rot basidiomycete fungus Dichomitus squalens.</title>
        <authorList>
            <consortium name="DOE Joint Genome Institute"/>
            <person name="Lopez S.C."/>
            <person name="Andreopoulos B."/>
            <person name="Pangilinan J."/>
            <person name="Lipzen A."/>
            <person name="Riley R."/>
            <person name="Ahrendt S."/>
            <person name="Ng V."/>
            <person name="Barry K."/>
            <person name="Daum C."/>
            <person name="Grigoriev I.V."/>
            <person name="Hilden K.S."/>
            <person name="Makela M.R."/>
            <person name="de Vries R.P."/>
        </authorList>
    </citation>
    <scope>NUCLEOTIDE SEQUENCE [LARGE SCALE GENOMIC DNA]</scope>
    <source>
        <strain evidence="2">OM18370.1</strain>
    </source>
</reference>
<dbReference type="EMBL" id="ML143390">
    <property type="protein sequence ID" value="TBU33721.1"/>
    <property type="molecule type" value="Genomic_DNA"/>
</dbReference>
<sequence length="238" mass="25408">MATSGAATHVPIIPCPTFPWTSLLHCTYCLHLLCIAVIRITSCPPAARCTPDLPVRQPSRRQLAPVRFLQITRGAPTTCDEECTSIRTAISPYVFASGSSMMRRLGCGSLASCSSHSCGPLHKGPAIACAIAAEDRALQHGYPRAVTRLMLRSTYPQAGDTGVRGAPERSYSHRGQGPSLRASCRTHELDGACGGSFRRTCVYGDSDIPPLPLVSLPSAAPSALYPYLFMCSYLATVP</sequence>
<accession>A0A4Q9N3X8</accession>
<protein>
    <submittedName>
        <fullName evidence="2">Uncharacterized protein</fullName>
    </submittedName>
</protein>
<gene>
    <name evidence="2" type="ORF">BD311DRAFT_391077</name>
</gene>
<name>A0A4Q9N3X8_9APHY</name>
<dbReference type="AlphaFoldDB" id="A0A4Q9N3X8"/>
<organism evidence="2">
    <name type="scientific">Dichomitus squalens</name>
    <dbReference type="NCBI Taxonomy" id="114155"/>
    <lineage>
        <taxon>Eukaryota</taxon>
        <taxon>Fungi</taxon>
        <taxon>Dikarya</taxon>
        <taxon>Basidiomycota</taxon>
        <taxon>Agaricomycotina</taxon>
        <taxon>Agaricomycetes</taxon>
        <taxon>Polyporales</taxon>
        <taxon>Polyporaceae</taxon>
        <taxon>Dichomitus</taxon>
    </lineage>
</organism>